<evidence type="ECO:0000313" key="2">
    <source>
        <dbReference type="EMBL" id="MDP9795326.1"/>
    </source>
</evidence>
<dbReference type="Pfam" id="PF12730">
    <property type="entry name" value="ABC2_membrane_4"/>
    <property type="match status" value="1"/>
</dbReference>
<gene>
    <name evidence="2" type="ORF">J2S43_003838</name>
</gene>
<evidence type="ECO:0008006" key="4">
    <source>
        <dbReference type="Google" id="ProtNLM"/>
    </source>
</evidence>
<keyword evidence="1" id="KW-0472">Membrane</keyword>
<reference evidence="2 3" key="1">
    <citation type="submission" date="2023-07" db="EMBL/GenBank/DDBJ databases">
        <title>Sequencing the genomes of 1000 actinobacteria strains.</title>
        <authorList>
            <person name="Klenk H.-P."/>
        </authorList>
    </citation>
    <scope>NUCLEOTIDE SEQUENCE [LARGE SCALE GENOMIC DNA]</scope>
    <source>
        <strain evidence="2 3">DSM 44710</strain>
    </source>
</reference>
<comment type="caution">
    <text evidence="2">The sequence shown here is derived from an EMBL/GenBank/DDBJ whole genome shotgun (WGS) entry which is preliminary data.</text>
</comment>
<proteinExistence type="predicted"/>
<keyword evidence="3" id="KW-1185">Reference proteome</keyword>
<keyword evidence="1" id="KW-0812">Transmembrane</keyword>
<sequence length="250" mass="25607">MTGTLRSEWTKMHSLRSTPVTVAVALVLAVGLGMLVARRFGTVWAESPADGFDPVSSSLFGLFILAPLAVGALGVLSVTSEYASGMIRTSLWAVPRRGRLLAAKALVTGGSALVVGVVMAFGTFVAAQPQLGRSGAPQAALGDPGVLRAILGTGVWLAGVALCGVAFGALFRATAGGFAALVAMVLVAPLLAGALPPWFGKWWPTMAGRQIASTVPDPALLGPYQGLGLMYATIAVLLALSYAVFRTRDA</sequence>
<feature type="transmembrane region" description="Helical" evidence="1">
    <location>
        <begin position="224"/>
        <end position="245"/>
    </location>
</feature>
<feature type="transmembrane region" description="Helical" evidence="1">
    <location>
        <begin position="178"/>
        <end position="199"/>
    </location>
</feature>
<dbReference type="EMBL" id="JAUSRA010000001">
    <property type="protein sequence ID" value="MDP9795326.1"/>
    <property type="molecule type" value="Genomic_DNA"/>
</dbReference>
<feature type="transmembrane region" description="Helical" evidence="1">
    <location>
        <begin position="100"/>
        <end position="126"/>
    </location>
</feature>
<feature type="transmembrane region" description="Helical" evidence="1">
    <location>
        <begin position="146"/>
        <end position="171"/>
    </location>
</feature>
<name>A0ABT9MV46_9ACTN</name>
<accession>A0ABT9MV46</accession>
<protein>
    <recommendedName>
        <fullName evidence="4">ABC transporter permease</fullName>
    </recommendedName>
</protein>
<organism evidence="2 3">
    <name type="scientific">Catenuloplanes nepalensis</name>
    <dbReference type="NCBI Taxonomy" id="587533"/>
    <lineage>
        <taxon>Bacteria</taxon>
        <taxon>Bacillati</taxon>
        <taxon>Actinomycetota</taxon>
        <taxon>Actinomycetes</taxon>
        <taxon>Micromonosporales</taxon>
        <taxon>Micromonosporaceae</taxon>
        <taxon>Catenuloplanes</taxon>
    </lineage>
</organism>
<dbReference type="Proteomes" id="UP001240984">
    <property type="component" value="Unassembled WGS sequence"/>
</dbReference>
<feature type="transmembrane region" description="Helical" evidence="1">
    <location>
        <begin position="60"/>
        <end position="79"/>
    </location>
</feature>
<feature type="transmembrane region" description="Helical" evidence="1">
    <location>
        <begin position="20"/>
        <end position="40"/>
    </location>
</feature>
<evidence type="ECO:0000256" key="1">
    <source>
        <dbReference type="SAM" id="Phobius"/>
    </source>
</evidence>
<dbReference type="RefSeq" id="WP_306831047.1">
    <property type="nucleotide sequence ID" value="NZ_JAUSRA010000001.1"/>
</dbReference>
<evidence type="ECO:0000313" key="3">
    <source>
        <dbReference type="Proteomes" id="UP001240984"/>
    </source>
</evidence>
<keyword evidence="1" id="KW-1133">Transmembrane helix</keyword>